<evidence type="ECO:0000256" key="1">
    <source>
        <dbReference type="SAM" id="MobiDB-lite"/>
    </source>
</evidence>
<accession>A0A150TQS7</accession>
<name>A0A150TQS7_SORCE</name>
<dbReference type="AlphaFoldDB" id="A0A150TQS7"/>
<feature type="region of interest" description="Disordered" evidence="1">
    <location>
        <begin position="631"/>
        <end position="654"/>
    </location>
</feature>
<comment type="caution">
    <text evidence="2">The sequence shown here is derived from an EMBL/GenBank/DDBJ whole genome shotgun (WGS) entry which is preliminary data.</text>
</comment>
<dbReference type="Proteomes" id="UP000075502">
    <property type="component" value="Unassembled WGS sequence"/>
</dbReference>
<organism evidence="2 3">
    <name type="scientific">Sorangium cellulosum</name>
    <name type="common">Polyangium cellulosum</name>
    <dbReference type="NCBI Taxonomy" id="56"/>
    <lineage>
        <taxon>Bacteria</taxon>
        <taxon>Pseudomonadati</taxon>
        <taxon>Myxococcota</taxon>
        <taxon>Polyangia</taxon>
        <taxon>Polyangiales</taxon>
        <taxon>Polyangiaceae</taxon>
        <taxon>Sorangium</taxon>
    </lineage>
</organism>
<proteinExistence type="predicted"/>
<protein>
    <submittedName>
        <fullName evidence="2">Uncharacterized protein</fullName>
    </submittedName>
</protein>
<gene>
    <name evidence="2" type="ORF">BE21_31975</name>
</gene>
<evidence type="ECO:0000313" key="3">
    <source>
        <dbReference type="Proteomes" id="UP000075502"/>
    </source>
</evidence>
<sequence>MSEWKTWNLRSWNERLFGHFFRSNDERASPVVILLVTADELARAAGSADADADEVRDAFVEAVRAGIRRSKSLLEDASDYRGWPGPPRSEFPPRFVAHLLFTCIAASESSDELGDEGSFVSRLRDLTQDQLPEHSLQMLPRLWEHLAAWLKVNEGRFRPLILPNPGGLTRIGYTVKLAFPDRRDQRQLSDLLDRASLAGHEPPVGRVLSLVGSERNRFRRSFLLAFDEFRRLFESSGGRSAPRLVDHRFWAAVREASLRGRGQVRLSDVAVRLSMLGEEEEDRLALFAVADERTDSAVVAFADLPVSYGPWRFAVVPKAAEALDADQLDRIARAVLKGSLRLPKLSSHVDQGLLPFVAGPHGLLELAGQDQLGEVAIALVRKQTAADFLRVTGNRACSTRPSCYDGWIQVHDPRLRTLPFAELEGTPLSRTWILQQSLSATCSRLAGGIRVDGGWLGVREMLPRVVAPGASALALKGPEGNMPLTTIDDDTWAFPPRDIAGEYALVVSGDGIEDRRTIRFHPATASESFKPASDPEAWIVEEVRGTGTLSSSIPFADEVRNEDCAPFWERAAFLGQDVGVFVASEDLAAWKVVHFAGRFLGARAGVRGDGSIPSRQAASPNARRRWRKFLFDSTPDSSDPQFGEARRRVKAGTSAQADLPRLNLDQSVPDLAPPRLASPSDAAGRLVRIVAGRAAARSGIDWSEWSELTQRVLDIDESLQQRVTRAWMEAGLIDVASCARWWHRAVFARLPRLVAFKIGEIFGTTLSGLALPTTVEEVRRAATRIGMLVEDRFSVSPFVPRTLSLRAPNRRALEDLASACHLRLQWLDLASLGMMDSSRHDGTSAPPEHYERSTRWSRWSLKLGEYPNVTVEHHMRRDRPDYWITSHAGRRVWFYDLNLARAWAAALLGEPVVNAVGDALLEAHHAFLPLPVARALSVLGAGLSGPVDARYRYAVGNPRLREFALDIVSRTFDPSRLAVPATKQATG</sequence>
<dbReference type="EMBL" id="JEME01001522">
    <property type="protein sequence ID" value="KYG06937.1"/>
    <property type="molecule type" value="Genomic_DNA"/>
</dbReference>
<reference evidence="2 3" key="1">
    <citation type="submission" date="2014-02" db="EMBL/GenBank/DDBJ databases">
        <title>The small core and large imbalanced accessory genome model reveals a collaborative survival strategy of Sorangium cellulosum strains in nature.</title>
        <authorList>
            <person name="Han K."/>
            <person name="Peng R."/>
            <person name="Blom J."/>
            <person name="Li Y.-Z."/>
        </authorList>
    </citation>
    <scope>NUCLEOTIDE SEQUENCE [LARGE SCALE GENOMIC DNA]</scope>
    <source>
        <strain evidence="2 3">So0007-03</strain>
    </source>
</reference>
<evidence type="ECO:0000313" key="2">
    <source>
        <dbReference type="EMBL" id="KYG06937.1"/>
    </source>
</evidence>